<evidence type="ECO:0000256" key="11">
    <source>
        <dbReference type="SAM" id="Coils"/>
    </source>
</evidence>
<dbReference type="NCBIfam" id="TIGR01063">
    <property type="entry name" value="gyrA"/>
    <property type="match status" value="1"/>
</dbReference>
<evidence type="ECO:0000256" key="9">
    <source>
        <dbReference type="HAMAP-Rule" id="MF_01897"/>
    </source>
</evidence>
<keyword evidence="11" id="KW-0175">Coiled coil</keyword>
<dbReference type="PANTHER" id="PTHR43493:SF5">
    <property type="entry name" value="DNA GYRASE SUBUNIT A, CHLOROPLASTIC_MITOCHONDRIAL"/>
    <property type="match status" value="1"/>
</dbReference>
<dbReference type="FunFam" id="1.10.268.10:FF:000001">
    <property type="entry name" value="DNA gyrase subunit A"/>
    <property type="match status" value="1"/>
</dbReference>
<dbReference type="InterPro" id="IPR013758">
    <property type="entry name" value="Topo_IIA_A/C_ab"/>
</dbReference>
<comment type="miscellaneous">
    <text evidence="9">Few gyrases are as efficient as E.coli at forming negative supercoils. Not all organisms have 2 type II topoisomerases; in organisms with a single type II topoisomerase this enzyme also has to decatenate newly replicated chromosomes.</text>
</comment>
<dbReference type="InterPro" id="IPR013760">
    <property type="entry name" value="Topo_IIA-like_dom_sf"/>
</dbReference>
<evidence type="ECO:0000256" key="1">
    <source>
        <dbReference type="ARBA" id="ARBA00000185"/>
    </source>
</evidence>
<dbReference type="AlphaFoldDB" id="A0A2M7V9P1"/>
<feature type="coiled-coil region" evidence="11">
    <location>
        <begin position="443"/>
        <end position="475"/>
    </location>
</feature>
<dbReference type="GO" id="GO:0005694">
    <property type="term" value="C:chromosome"/>
    <property type="evidence" value="ECO:0007669"/>
    <property type="project" value="InterPro"/>
</dbReference>
<sequence>MPKKVKKTIKTKNKLEILTPSAHVSVEPIQLVDEMKTSYLDYAMSVIVARALPDVRDGLKPVHRRILFAMWNLGLKHTSKFLKSARVVGDVMGKYHPHGDSAIYDSMVRMAQEFSMRTQLVHGQGNFGSMDGDRAAAMRYTEAKLRAVAEEMLFDIEKNTVNFLPNYDGSQKEPQVLPSRLPNLLLNGSMGIAVGMATNIPPHNLGELCDGIIQLIDDPKTPIEELIKFIKGPDFPTGGIIYNKKDIAAAYATGRGGIVIRAKTEIKETEHGKFQIIVHEIPYQVNKANLIEKIARLVQEKKLEGIRDLRDETNKEGVRIVVELKKDSYPKKVLNKLFKMTELQTTFHLNVIALIDGIQPRLLNLKTVLEEYVKHRQEVVKRRTEFDLEKAKERAHILEGLKMALDKIDAVITTIRKSKDKQDAKLNLMQKFKFTERQTVAILEMKLQQLANLERKKIEDELKEKLALIKVLETLLNSPKKILGVIKKEIQDIKEQYADERRTQIIPHGVKEFSMEDLVPNDPTIIMSTQDGYIKRLPVDTFKTQSRGGKGVRGLTTKEEDVIEHLISTNTHDNMLFFTTRGRVFQLRAYDIPEGSRTSKGQALVNFLQLSPNEKVSAILSMADISKYSHLVMVTKKGIIKKTKLEDFQNVRRSGLIALKIREDDNLEWVRPSTGKDDIVLVTKQGQAIRFKEAGVRAMGRTASGVRGMKIKSNDEIVGMDVVSPTLIENKVLELLVVSENGLGKRTKLSEYKVQGRGGSGIKTMSITIKTGAILGARIINSTEEQDLLIISTGGQVVRIPMKGISTLGRATQGVRIMRFKEEKDTVAGIALL</sequence>
<evidence type="ECO:0000256" key="3">
    <source>
        <dbReference type="ARBA" id="ARBA00022741"/>
    </source>
</evidence>
<comment type="catalytic activity">
    <reaction evidence="1 9 10">
        <text>ATP-dependent breakage, passage and rejoining of double-stranded DNA.</text>
        <dbReference type="EC" id="5.6.2.2"/>
    </reaction>
</comment>
<evidence type="ECO:0000256" key="10">
    <source>
        <dbReference type="PROSITE-ProRule" id="PRU01384"/>
    </source>
</evidence>
<comment type="subcellular location">
    <subcellularLocation>
        <location evidence="9">Cytoplasm</location>
    </subcellularLocation>
</comment>
<dbReference type="SUPFAM" id="SSF56719">
    <property type="entry name" value="Type II DNA topoisomerase"/>
    <property type="match status" value="1"/>
</dbReference>
<dbReference type="Pfam" id="PF00521">
    <property type="entry name" value="DNA_topoisoIV"/>
    <property type="match status" value="1"/>
</dbReference>
<evidence type="ECO:0000256" key="4">
    <source>
        <dbReference type="ARBA" id="ARBA00022840"/>
    </source>
</evidence>
<dbReference type="GO" id="GO:0006261">
    <property type="term" value="P:DNA-templated DNA replication"/>
    <property type="evidence" value="ECO:0007669"/>
    <property type="project" value="UniProtKB-UniRule"/>
</dbReference>
<evidence type="ECO:0000256" key="2">
    <source>
        <dbReference type="ARBA" id="ARBA00008263"/>
    </source>
</evidence>
<keyword evidence="3 9" id="KW-0547">Nucleotide-binding</keyword>
<protein>
    <recommendedName>
        <fullName evidence="9">DNA gyrase subunit A</fullName>
        <ecNumber evidence="9">5.6.2.2</ecNumber>
    </recommendedName>
</protein>
<comment type="subunit">
    <text evidence="9">Heterotetramer, composed of two GyrA and two GyrB chains. In the heterotetramer, GyrA contains the active site tyrosine that forms a transient covalent intermediate with DNA, while GyrB binds cofactors and catalyzes ATP hydrolysis.</text>
</comment>
<dbReference type="NCBIfam" id="NF004043">
    <property type="entry name" value="PRK05560.1"/>
    <property type="match status" value="1"/>
</dbReference>
<dbReference type="Proteomes" id="UP000228568">
    <property type="component" value="Unassembled WGS sequence"/>
</dbReference>
<dbReference type="Pfam" id="PF03989">
    <property type="entry name" value="DNA_gyraseA_C"/>
    <property type="match status" value="6"/>
</dbReference>
<dbReference type="GO" id="GO:0034335">
    <property type="term" value="F:DNA negative supercoiling activity"/>
    <property type="evidence" value="ECO:0007669"/>
    <property type="project" value="UniProtKB-ARBA"/>
</dbReference>
<dbReference type="InterPro" id="IPR002205">
    <property type="entry name" value="Topo_IIA_dom_A"/>
</dbReference>
<gene>
    <name evidence="9" type="primary">gyrA</name>
    <name evidence="13" type="ORF">COX81_00665</name>
</gene>
<dbReference type="HAMAP" id="MF_01897">
    <property type="entry name" value="GyrA"/>
    <property type="match status" value="1"/>
</dbReference>
<dbReference type="PROSITE" id="PS52040">
    <property type="entry name" value="TOPO_IIA"/>
    <property type="match status" value="1"/>
</dbReference>
<comment type="caution">
    <text evidence="13">The sequence shown here is derived from an EMBL/GenBank/DDBJ whole genome shotgun (WGS) entry which is preliminary data.</text>
</comment>
<dbReference type="Gene3D" id="3.30.1360.40">
    <property type="match status" value="1"/>
</dbReference>
<dbReference type="Gene3D" id="3.90.199.10">
    <property type="entry name" value="Topoisomerase II, domain 5"/>
    <property type="match status" value="1"/>
</dbReference>
<dbReference type="FunFam" id="2.120.10.90:FF:000005">
    <property type="entry name" value="DNA topoisomerase 4 subunit A"/>
    <property type="match status" value="1"/>
</dbReference>
<keyword evidence="5 9" id="KW-0799">Topoisomerase</keyword>
<proteinExistence type="inferred from homology"/>
<comment type="caution">
    <text evidence="9">Lacks conserved residue(s) required for the propagation of feature annotation.</text>
</comment>
<comment type="subunit">
    <text evidence="8">Heterotetramer composed of ParC and ParE.</text>
</comment>
<keyword evidence="6 9" id="KW-0238">DNA-binding</keyword>
<dbReference type="Gene3D" id="1.10.268.10">
    <property type="entry name" value="Topoisomerase, domain 3"/>
    <property type="match status" value="1"/>
</dbReference>
<evidence type="ECO:0000256" key="5">
    <source>
        <dbReference type="ARBA" id="ARBA00023029"/>
    </source>
</evidence>
<accession>A0A2M7V9P1</accession>
<dbReference type="Gene3D" id="2.120.10.90">
    <property type="entry name" value="DNA gyrase/topoisomerase IV, subunit A, C-terminal"/>
    <property type="match status" value="1"/>
</dbReference>
<dbReference type="GO" id="GO:0005737">
    <property type="term" value="C:cytoplasm"/>
    <property type="evidence" value="ECO:0007669"/>
    <property type="project" value="UniProtKB-SubCell"/>
</dbReference>
<comment type="function">
    <text evidence="9">A type II topoisomerase that negatively supercoils closed circular double-stranded (ds) DNA in an ATP-dependent manner to modulate DNA topology and maintain chromosomes in an underwound state. Negative supercoiling favors strand separation, and DNA replication, transcription, recombination and repair, all of which involve strand separation. Also able to catalyze the interconversion of other topological isomers of dsDNA rings, including catenanes and knotted rings. Type II topoisomerases break and join 2 DNA strands simultaneously in an ATP-dependent manner.</text>
</comment>
<dbReference type="SUPFAM" id="SSF101904">
    <property type="entry name" value="GyrA/ParC C-terminal domain-like"/>
    <property type="match status" value="1"/>
</dbReference>
<dbReference type="PANTHER" id="PTHR43493">
    <property type="entry name" value="DNA GYRASE/TOPOISOMERASE SUBUNIT A"/>
    <property type="match status" value="1"/>
</dbReference>
<organism evidence="13 14">
    <name type="scientific">Candidatus Magasanikbacteria bacterium CG_4_10_14_0_2_um_filter_37_12</name>
    <dbReference type="NCBI Taxonomy" id="1974637"/>
    <lineage>
        <taxon>Bacteria</taxon>
        <taxon>Candidatus Magasanikiibacteriota</taxon>
    </lineage>
</organism>
<evidence type="ECO:0000313" key="13">
    <source>
        <dbReference type="EMBL" id="PIZ95564.1"/>
    </source>
</evidence>
<dbReference type="GO" id="GO:0005524">
    <property type="term" value="F:ATP binding"/>
    <property type="evidence" value="ECO:0007669"/>
    <property type="project" value="UniProtKB-UniRule"/>
</dbReference>
<dbReference type="InterPro" id="IPR035516">
    <property type="entry name" value="Gyrase/topoIV_suA_C"/>
</dbReference>
<dbReference type="FunFam" id="3.30.1360.40:FF:000002">
    <property type="entry name" value="DNA gyrase subunit A"/>
    <property type="match status" value="1"/>
</dbReference>
<evidence type="ECO:0000259" key="12">
    <source>
        <dbReference type="PROSITE" id="PS52040"/>
    </source>
</evidence>
<dbReference type="GO" id="GO:0009330">
    <property type="term" value="C:DNA topoisomerase type II (double strand cut, ATP-hydrolyzing) complex"/>
    <property type="evidence" value="ECO:0007669"/>
    <property type="project" value="TreeGrafter"/>
</dbReference>
<keyword evidence="9" id="KW-0963">Cytoplasm</keyword>
<dbReference type="CDD" id="cd00187">
    <property type="entry name" value="TOP4c"/>
    <property type="match status" value="1"/>
</dbReference>
<keyword evidence="7 9" id="KW-0413">Isomerase</keyword>
<reference evidence="14" key="1">
    <citation type="submission" date="2017-09" db="EMBL/GenBank/DDBJ databases">
        <title>Depth-based differentiation of microbial function through sediment-hosted aquifers and enrichment of novel symbionts in the deep terrestrial subsurface.</title>
        <authorList>
            <person name="Probst A.J."/>
            <person name="Ladd B."/>
            <person name="Jarett J.K."/>
            <person name="Geller-Mcgrath D.E."/>
            <person name="Sieber C.M.K."/>
            <person name="Emerson J.B."/>
            <person name="Anantharaman K."/>
            <person name="Thomas B.C."/>
            <person name="Malmstrom R."/>
            <person name="Stieglmeier M."/>
            <person name="Klingl A."/>
            <person name="Woyke T."/>
            <person name="Ryan C.M."/>
            <person name="Banfield J.F."/>
        </authorList>
    </citation>
    <scope>NUCLEOTIDE SEQUENCE [LARGE SCALE GENOMIC DNA]</scope>
</reference>
<feature type="domain" description="Topo IIA-type catalytic" evidence="12">
    <location>
        <begin position="52"/>
        <end position="518"/>
    </location>
</feature>
<dbReference type="InterPro" id="IPR006691">
    <property type="entry name" value="GyrA/parC_rep"/>
</dbReference>
<comment type="similarity">
    <text evidence="2 9">Belongs to the type II topoisomerase GyrA/ParC subunit family.</text>
</comment>
<evidence type="ECO:0000256" key="6">
    <source>
        <dbReference type="ARBA" id="ARBA00023125"/>
    </source>
</evidence>
<dbReference type="EC" id="5.6.2.2" evidence="9"/>
<evidence type="ECO:0000256" key="7">
    <source>
        <dbReference type="ARBA" id="ARBA00023235"/>
    </source>
</evidence>
<name>A0A2M7V9P1_9BACT</name>
<dbReference type="NCBIfam" id="NF004044">
    <property type="entry name" value="PRK05561.1"/>
    <property type="match status" value="1"/>
</dbReference>
<dbReference type="InterPro" id="IPR050220">
    <property type="entry name" value="Type_II_DNA_Topoisomerases"/>
</dbReference>
<dbReference type="InterPro" id="IPR013757">
    <property type="entry name" value="Topo_IIA_A_a_sf"/>
</dbReference>
<evidence type="ECO:0000256" key="8">
    <source>
        <dbReference type="ARBA" id="ARBA00063644"/>
    </source>
</evidence>
<dbReference type="GO" id="GO:0006265">
    <property type="term" value="P:DNA topological change"/>
    <property type="evidence" value="ECO:0007669"/>
    <property type="project" value="UniProtKB-UniRule"/>
</dbReference>
<evidence type="ECO:0000313" key="14">
    <source>
        <dbReference type="Proteomes" id="UP000228568"/>
    </source>
</evidence>
<dbReference type="GO" id="GO:0003677">
    <property type="term" value="F:DNA binding"/>
    <property type="evidence" value="ECO:0007669"/>
    <property type="project" value="UniProtKB-UniRule"/>
</dbReference>
<dbReference type="FunFam" id="3.90.199.10:FF:000001">
    <property type="entry name" value="DNA gyrase subunit A"/>
    <property type="match status" value="1"/>
</dbReference>
<keyword evidence="4 9" id="KW-0067">ATP-binding</keyword>
<feature type="active site" description="O-(5'-phospho-DNA)-tyrosine intermediate" evidence="9 10">
    <location>
        <position position="140"/>
    </location>
</feature>
<dbReference type="SMART" id="SM00434">
    <property type="entry name" value="TOP4c"/>
    <property type="match status" value="1"/>
</dbReference>
<dbReference type="EMBL" id="PFPK01000009">
    <property type="protein sequence ID" value="PIZ95564.1"/>
    <property type="molecule type" value="Genomic_DNA"/>
</dbReference>
<dbReference type="InterPro" id="IPR005743">
    <property type="entry name" value="GyrA"/>
</dbReference>